<accession>A0A9N9NF64</accession>
<keyword evidence="2" id="KW-1185">Reference proteome</keyword>
<feature type="non-terminal residue" evidence="1">
    <location>
        <position position="48"/>
    </location>
</feature>
<comment type="caution">
    <text evidence="1">The sequence shown here is derived from an EMBL/GenBank/DDBJ whole genome shotgun (WGS) entry which is preliminary data.</text>
</comment>
<evidence type="ECO:0000313" key="1">
    <source>
        <dbReference type="EMBL" id="CAG8728937.1"/>
    </source>
</evidence>
<reference evidence="1" key="1">
    <citation type="submission" date="2021-06" db="EMBL/GenBank/DDBJ databases">
        <authorList>
            <person name="Kallberg Y."/>
            <person name="Tangrot J."/>
            <person name="Rosling A."/>
        </authorList>
    </citation>
    <scope>NUCLEOTIDE SEQUENCE</scope>
    <source>
        <strain evidence="1">87-6 pot B 2015</strain>
    </source>
</reference>
<gene>
    <name evidence="1" type="ORF">FMOSSE_LOCUS15545</name>
</gene>
<dbReference type="EMBL" id="CAJVPP010016210">
    <property type="protein sequence ID" value="CAG8728937.1"/>
    <property type="molecule type" value="Genomic_DNA"/>
</dbReference>
<organism evidence="1 2">
    <name type="scientific">Funneliformis mosseae</name>
    <name type="common">Endomycorrhizal fungus</name>
    <name type="synonym">Glomus mosseae</name>
    <dbReference type="NCBI Taxonomy" id="27381"/>
    <lineage>
        <taxon>Eukaryota</taxon>
        <taxon>Fungi</taxon>
        <taxon>Fungi incertae sedis</taxon>
        <taxon>Mucoromycota</taxon>
        <taxon>Glomeromycotina</taxon>
        <taxon>Glomeromycetes</taxon>
        <taxon>Glomerales</taxon>
        <taxon>Glomeraceae</taxon>
        <taxon>Funneliformis</taxon>
    </lineage>
</organism>
<evidence type="ECO:0000313" key="2">
    <source>
        <dbReference type="Proteomes" id="UP000789375"/>
    </source>
</evidence>
<sequence>KLKKETTTARTVAAEPQELLVVERDRHACFIVDLLEVIECKLPLKFDH</sequence>
<name>A0A9N9NF64_FUNMO</name>
<dbReference type="Proteomes" id="UP000789375">
    <property type="component" value="Unassembled WGS sequence"/>
</dbReference>
<protein>
    <submittedName>
        <fullName evidence="1">13665_t:CDS:1</fullName>
    </submittedName>
</protein>
<proteinExistence type="predicted"/>
<dbReference type="AlphaFoldDB" id="A0A9N9NF64"/>